<reference evidence="3" key="1">
    <citation type="journal article" date="2019" name="Int. J. Syst. Evol. Microbiol.">
        <title>The Global Catalogue of Microorganisms (GCM) 10K type strain sequencing project: providing services to taxonomists for standard genome sequencing and annotation.</title>
        <authorList>
            <consortium name="The Broad Institute Genomics Platform"/>
            <consortium name="The Broad Institute Genome Sequencing Center for Infectious Disease"/>
            <person name="Wu L."/>
            <person name="Ma J."/>
        </authorList>
    </citation>
    <scope>NUCLEOTIDE SEQUENCE [LARGE SCALE GENOMIC DNA]</scope>
    <source>
        <strain evidence="3">DFY41</strain>
    </source>
</reference>
<evidence type="ECO:0000256" key="1">
    <source>
        <dbReference type="SAM" id="MobiDB-lite"/>
    </source>
</evidence>
<feature type="compositionally biased region" description="Low complexity" evidence="1">
    <location>
        <begin position="39"/>
        <end position="54"/>
    </location>
</feature>
<dbReference type="PANTHER" id="PTHR46580">
    <property type="entry name" value="SENSOR KINASE-RELATED"/>
    <property type="match status" value="1"/>
</dbReference>
<name>A0ABW0BHL9_9ACTN</name>
<proteinExistence type="predicted"/>
<comment type="caution">
    <text evidence="2">The sequence shown here is derived from an EMBL/GenBank/DDBJ whole genome shotgun (WGS) entry which is preliminary data.</text>
</comment>
<dbReference type="SUPFAM" id="SSF69318">
    <property type="entry name" value="Integrin alpha N-terminal domain"/>
    <property type="match status" value="1"/>
</dbReference>
<accession>A0ABW0BHL9</accession>
<evidence type="ECO:0000313" key="2">
    <source>
        <dbReference type="EMBL" id="MFC5176512.1"/>
    </source>
</evidence>
<sequence length="462" mass="51118">MTSHARESRRRARSMLWAVAPLLVVASTVTGTGSAGQVPSAPAGQRAAAPRAATLPARTTTRRVRDITLEVDPHRTGFGAWSQTWGDNLVFDKNGDGNLDVLLSFHLQRWEIWLGSGSGDFTFDRGLHRTDRHNCVAADFGRPADGRPDGRVDLYCVRGADKGTLSDKSNSMFMQRRDGSFVDRVRAWGARDPSGRGRVVSLLTPRPGARPSLFLGDAPSIEFPSLDRLLLNKGGHFRGRHTAGLPADRGTTCSDTADYDHDGRQDFVTCSYWDGGGLTARRLLIYHNETTRGGAVVYRWRAAREGVPQQELRDAELVDMDGDGWADLVTVSRHALVVRLNRHRTPHFSRISYRHSFTAGQSFCTGAANGDHARDLLVVQSLASGTRTRQARDWMLVNRGSGRRFRALPVPQPPRRFGRNGVGDTCSAIPRFRDKRSAWTINNGLYPGAGYRQLVVLSRPRR</sequence>
<dbReference type="InterPro" id="IPR028994">
    <property type="entry name" value="Integrin_alpha_N"/>
</dbReference>
<feature type="region of interest" description="Disordered" evidence="1">
    <location>
        <begin position="33"/>
        <end position="54"/>
    </location>
</feature>
<dbReference type="Proteomes" id="UP001596087">
    <property type="component" value="Unassembled WGS sequence"/>
</dbReference>
<evidence type="ECO:0000313" key="3">
    <source>
        <dbReference type="Proteomes" id="UP001596087"/>
    </source>
</evidence>
<protein>
    <submittedName>
        <fullName evidence="2">FG-GAP repeat domain-containing protein</fullName>
    </submittedName>
</protein>
<dbReference type="RefSeq" id="WP_378588892.1">
    <property type="nucleotide sequence ID" value="NZ_JBHSKD010000007.1"/>
</dbReference>
<keyword evidence="3" id="KW-1185">Reference proteome</keyword>
<organism evidence="2 3">
    <name type="scientific">Nocardioides taihuensis</name>
    <dbReference type="NCBI Taxonomy" id="1835606"/>
    <lineage>
        <taxon>Bacteria</taxon>
        <taxon>Bacillati</taxon>
        <taxon>Actinomycetota</taxon>
        <taxon>Actinomycetes</taxon>
        <taxon>Propionibacteriales</taxon>
        <taxon>Nocardioidaceae</taxon>
        <taxon>Nocardioides</taxon>
    </lineage>
</organism>
<gene>
    <name evidence="2" type="ORF">ACFPGP_07500</name>
</gene>
<dbReference type="EMBL" id="JBHSKD010000007">
    <property type="protein sequence ID" value="MFC5176512.1"/>
    <property type="molecule type" value="Genomic_DNA"/>
</dbReference>